<protein>
    <recommendedName>
        <fullName evidence="3">Copia protein</fullName>
    </recommendedName>
</protein>
<keyword evidence="2" id="KW-1185">Reference proteome</keyword>
<proteinExistence type="predicted"/>
<accession>A0AAV3NUW2</accession>
<name>A0AAV3NUW2_LITER</name>
<evidence type="ECO:0008006" key="3">
    <source>
        <dbReference type="Google" id="ProtNLM"/>
    </source>
</evidence>
<dbReference type="AlphaFoldDB" id="A0AAV3NUW2"/>
<evidence type="ECO:0000313" key="1">
    <source>
        <dbReference type="EMBL" id="GAA0143115.1"/>
    </source>
</evidence>
<dbReference type="CDD" id="cd09272">
    <property type="entry name" value="RNase_HI_RT_Ty1"/>
    <property type="match status" value="1"/>
</dbReference>
<reference evidence="1 2" key="1">
    <citation type="submission" date="2024-01" db="EMBL/GenBank/DDBJ databases">
        <title>The complete chloroplast genome sequence of Lithospermum erythrorhizon: insights into the phylogenetic relationship among Boraginaceae species and the maternal lineages of purple gromwells.</title>
        <authorList>
            <person name="Okada T."/>
            <person name="Watanabe K."/>
        </authorList>
    </citation>
    <scope>NUCLEOTIDE SEQUENCE [LARGE SCALE GENOMIC DNA]</scope>
</reference>
<evidence type="ECO:0000313" key="2">
    <source>
        <dbReference type="Proteomes" id="UP001454036"/>
    </source>
</evidence>
<dbReference type="Proteomes" id="UP001454036">
    <property type="component" value="Unassembled WGS sequence"/>
</dbReference>
<gene>
    <name evidence="1" type="ORF">LIER_03873</name>
</gene>
<dbReference type="EMBL" id="BAABME010000478">
    <property type="protein sequence ID" value="GAA0143115.1"/>
    <property type="molecule type" value="Genomic_DNA"/>
</dbReference>
<organism evidence="1 2">
    <name type="scientific">Lithospermum erythrorhizon</name>
    <name type="common">Purple gromwell</name>
    <name type="synonym">Lithospermum officinale var. erythrorhizon</name>
    <dbReference type="NCBI Taxonomy" id="34254"/>
    <lineage>
        <taxon>Eukaryota</taxon>
        <taxon>Viridiplantae</taxon>
        <taxon>Streptophyta</taxon>
        <taxon>Embryophyta</taxon>
        <taxon>Tracheophyta</taxon>
        <taxon>Spermatophyta</taxon>
        <taxon>Magnoliopsida</taxon>
        <taxon>eudicotyledons</taxon>
        <taxon>Gunneridae</taxon>
        <taxon>Pentapetalae</taxon>
        <taxon>asterids</taxon>
        <taxon>lamiids</taxon>
        <taxon>Boraginales</taxon>
        <taxon>Boraginaceae</taxon>
        <taxon>Boraginoideae</taxon>
        <taxon>Lithospermeae</taxon>
        <taxon>Lithospermum</taxon>
    </lineage>
</organism>
<comment type="caution">
    <text evidence="1">The sequence shown here is derived from an EMBL/GenBank/DDBJ whole genome shotgun (WGS) entry which is preliminary data.</text>
</comment>
<sequence>MKGLLEYLGVRIHGSMRVHCDSQSDLHLARNPVFYERSKHIEVDCHFLHDALLDGTITTSHVSTNSQLVDIFTKHLKTNKFDYFLDKLGIHNLHAPT</sequence>